<dbReference type="CDD" id="cd07344">
    <property type="entry name" value="M48_yhfN_like"/>
    <property type="match status" value="1"/>
</dbReference>
<evidence type="ECO:0000313" key="2">
    <source>
        <dbReference type="EMBL" id="MCL6698815.1"/>
    </source>
</evidence>
<sequence length="249" mass="27393">MPGTLNGTSLISLFSKGSETLNLPGLAWPVELRPHPRARSVRLRLDEGRSRLLLTYPRKMSRRAALDWASKQSDWVDAQLTKIQPAEPFIPGVTIAVEGTPVRLHWDATLPRTPRLADGVLSCGGPADSFAGRIERFLRDLARSRLSDASADAARRAGVSIRSVSVGDAASRWGSCSANGALRYSWRIILAPPHLLNWLVAHEVAHRRHMNHGPEFRALEAELYGANVASARAELRSLGPRLKRIGRLL</sequence>
<dbReference type="InterPro" id="IPR002725">
    <property type="entry name" value="YgjP-like_metallopeptidase"/>
</dbReference>
<dbReference type="EMBL" id="JAMGBA010000002">
    <property type="protein sequence ID" value="MCL6698815.1"/>
    <property type="molecule type" value="Genomic_DNA"/>
</dbReference>
<gene>
    <name evidence="2" type="ORF">LZ496_08485</name>
</gene>
<organism evidence="2 3">
    <name type="scientific">Sphingomonas caseinilyticus</name>
    <dbReference type="NCBI Taxonomy" id="2908205"/>
    <lineage>
        <taxon>Bacteria</taxon>
        <taxon>Pseudomonadati</taxon>
        <taxon>Pseudomonadota</taxon>
        <taxon>Alphaproteobacteria</taxon>
        <taxon>Sphingomonadales</taxon>
        <taxon>Sphingomonadaceae</taxon>
        <taxon>Sphingomonas</taxon>
    </lineage>
</organism>
<comment type="caution">
    <text evidence="2">The sequence shown here is derived from an EMBL/GenBank/DDBJ whole genome shotgun (WGS) entry which is preliminary data.</text>
</comment>
<keyword evidence="3" id="KW-1185">Reference proteome</keyword>
<proteinExistence type="predicted"/>
<reference evidence="2 3" key="1">
    <citation type="submission" date="2022-05" db="EMBL/GenBank/DDBJ databases">
        <authorList>
            <person name="Jo J.-H."/>
            <person name="Im W.-T."/>
        </authorList>
    </citation>
    <scope>NUCLEOTIDE SEQUENCE [LARGE SCALE GENOMIC DNA]</scope>
    <source>
        <strain evidence="2 3">NSE70-1</strain>
    </source>
</reference>
<evidence type="ECO:0000259" key="1">
    <source>
        <dbReference type="Pfam" id="PF01863"/>
    </source>
</evidence>
<dbReference type="InterPro" id="IPR053136">
    <property type="entry name" value="UTP_pyrophosphatase-like"/>
</dbReference>
<name>A0ABT0RUY5_9SPHN</name>
<feature type="domain" description="YgjP-like metallopeptidase" evidence="1">
    <location>
        <begin position="40"/>
        <end position="236"/>
    </location>
</feature>
<dbReference type="PANTHER" id="PTHR30399:SF1">
    <property type="entry name" value="UTP PYROPHOSPHATASE"/>
    <property type="match status" value="1"/>
</dbReference>
<dbReference type="RefSeq" id="WP_249904200.1">
    <property type="nucleotide sequence ID" value="NZ_JAMGBA010000002.1"/>
</dbReference>
<dbReference type="Proteomes" id="UP001203410">
    <property type="component" value="Unassembled WGS sequence"/>
</dbReference>
<dbReference type="Pfam" id="PF01863">
    <property type="entry name" value="YgjP-like"/>
    <property type="match status" value="1"/>
</dbReference>
<protein>
    <submittedName>
        <fullName evidence="2">M48 family metallopeptidase</fullName>
    </submittedName>
</protein>
<dbReference type="Gene3D" id="3.30.2010.10">
    <property type="entry name" value="Metalloproteases ('zincins'), catalytic domain"/>
    <property type="match status" value="1"/>
</dbReference>
<dbReference type="PANTHER" id="PTHR30399">
    <property type="entry name" value="UNCHARACTERIZED PROTEIN YGJP"/>
    <property type="match status" value="1"/>
</dbReference>
<accession>A0ABT0RUY5</accession>
<evidence type="ECO:0000313" key="3">
    <source>
        <dbReference type="Proteomes" id="UP001203410"/>
    </source>
</evidence>